<comment type="caution">
    <text evidence="3">The sequence shown here is derived from an EMBL/GenBank/DDBJ whole genome shotgun (WGS) entry which is preliminary data.</text>
</comment>
<feature type="binding site" evidence="2">
    <location>
        <position position="71"/>
    </location>
    <ligand>
        <name>substrate</name>
    </ligand>
</feature>
<keyword evidence="2" id="KW-0479">Metal-binding</keyword>
<comment type="function">
    <text evidence="2">Catalyzes the condensation of isopentenyl diphosphate (IPP) with allylic pyrophosphates generating different type of terpenoids.</text>
</comment>
<dbReference type="HAMAP" id="MF_01139">
    <property type="entry name" value="ISPT"/>
    <property type="match status" value="1"/>
</dbReference>
<dbReference type="InterPro" id="IPR001441">
    <property type="entry name" value="UPP_synth-like"/>
</dbReference>
<feature type="active site" evidence="2">
    <location>
        <position position="22"/>
    </location>
</feature>
<dbReference type="FunFam" id="3.40.1180.10:FF:000001">
    <property type="entry name" value="(2E,6E)-farnesyl-diphosphate-specific ditrans,polycis-undecaprenyl-diphosphate synthase"/>
    <property type="match status" value="1"/>
</dbReference>
<feature type="binding site" evidence="2">
    <location>
        <position position="190"/>
    </location>
    <ligand>
        <name>substrate</name>
    </ligand>
</feature>
<sequence length="248" mass="27795">MVDAAPQLGEGDRPLHVAVIMDGNGRWARARGMPRSFGHREGAKAVRRAVEAATDLGVGYLTLFGFSSENWSRPAQEVVDLMELLRFYLRREIADLHKDGIRFRVIGDRSRLSPDIVTLIENGERLTAGNTRMVLTVALSYGGRRELTDAVRRIAEDVAAGILDPSAIDEELVASRLDTAYMPDPDLLIRTSGEKRISNFLLWQIAYSEFVFMDVLWPDFDRSHLEAALDEFARRDRRYGRATGQGSG</sequence>
<dbReference type="GO" id="GO:0016094">
    <property type="term" value="P:polyprenol biosynthetic process"/>
    <property type="evidence" value="ECO:0007669"/>
    <property type="project" value="TreeGrafter"/>
</dbReference>
<dbReference type="NCBIfam" id="TIGR00055">
    <property type="entry name" value="uppS"/>
    <property type="match status" value="1"/>
</dbReference>
<dbReference type="Gene3D" id="3.40.1180.10">
    <property type="entry name" value="Decaprenyl diphosphate synthase-like"/>
    <property type="match status" value="1"/>
</dbReference>
<feature type="binding site" evidence="2">
    <location>
        <position position="73"/>
    </location>
    <ligand>
        <name>substrate</name>
    </ligand>
</feature>
<gene>
    <name evidence="3" type="ORF">GCM10017083_16210</name>
</gene>
<dbReference type="SUPFAM" id="SSF64005">
    <property type="entry name" value="Undecaprenyl diphosphate synthase"/>
    <property type="match status" value="1"/>
</dbReference>
<feature type="binding site" evidence="2">
    <location>
        <position position="27"/>
    </location>
    <ligand>
        <name>substrate</name>
    </ligand>
</feature>
<dbReference type="Proteomes" id="UP000630353">
    <property type="component" value="Unassembled WGS sequence"/>
</dbReference>
<dbReference type="NCBIfam" id="NF011408">
    <property type="entry name" value="PRK14834.1"/>
    <property type="match status" value="1"/>
</dbReference>
<feature type="binding site" evidence="2">
    <location>
        <begin position="196"/>
        <end position="198"/>
    </location>
    <ligand>
        <name>substrate</name>
    </ligand>
</feature>
<keyword evidence="1 2" id="KW-0808">Transferase</keyword>
<feature type="active site" description="Proton acceptor" evidence="2">
    <location>
        <position position="70"/>
    </location>
</feature>
<dbReference type="NCBIfam" id="NF011405">
    <property type="entry name" value="PRK14830.1"/>
    <property type="match status" value="1"/>
</dbReference>
<dbReference type="EC" id="2.5.1.-" evidence="2"/>
<feature type="binding site" evidence="2">
    <location>
        <begin position="23"/>
        <end position="26"/>
    </location>
    <ligand>
        <name>substrate</name>
    </ligand>
</feature>
<keyword evidence="2" id="KW-0460">Magnesium</keyword>
<reference evidence="3" key="1">
    <citation type="journal article" date="2014" name="Int. J. Syst. Evol. Microbiol.">
        <title>Complete genome sequence of Corynebacterium casei LMG S-19264T (=DSM 44701T), isolated from a smear-ripened cheese.</title>
        <authorList>
            <consortium name="US DOE Joint Genome Institute (JGI-PGF)"/>
            <person name="Walter F."/>
            <person name="Albersmeier A."/>
            <person name="Kalinowski J."/>
            <person name="Ruckert C."/>
        </authorList>
    </citation>
    <scope>NUCLEOTIDE SEQUENCE</scope>
    <source>
        <strain evidence="3">KCTC 42651</strain>
    </source>
</reference>
<dbReference type="PANTHER" id="PTHR10291:SF0">
    <property type="entry name" value="DEHYDRODOLICHYL DIPHOSPHATE SYNTHASE 2"/>
    <property type="match status" value="1"/>
</dbReference>
<dbReference type="AlphaFoldDB" id="A0A919CNS5"/>
<comment type="cofactor">
    <cofactor evidence="2">
        <name>Mg(2+)</name>
        <dbReference type="ChEBI" id="CHEBI:18420"/>
    </cofactor>
    <text evidence="2">Binds 2 magnesium ions per subunit.</text>
</comment>
<dbReference type="CDD" id="cd00475">
    <property type="entry name" value="Cis_IPPS"/>
    <property type="match status" value="1"/>
</dbReference>
<dbReference type="PROSITE" id="PS01066">
    <property type="entry name" value="UPP_SYNTHASE"/>
    <property type="match status" value="1"/>
</dbReference>
<organism evidence="3 4">
    <name type="scientific">Thalassobaculum fulvum</name>
    <dbReference type="NCBI Taxonomy" id="1633335"/>
    <lineage>
        <taxon>Bacteria</taxon>
        <taxon>Pseudomonadati</taxon>
        <taxon>Pseudomonadota</taxon>
        <taxon>Alphaproteobacteria</taxon>
        <taxon>Rhodospirillales</taxon>
        <taxon>Thalassobaculaceae</taxon>
        <taxon>Thalassobaculum</taxon>
    </lineage>
</organism>
<dbReference type="PANTHER" id="PTHR10291">
    <property type="entry name" value="DEHYDRODOLICHYL DIPHOSPHATE SYNTHASE FAMILY MEMBER"/>
    <property type="match status" value="1"/>
</dbReference>
<dbReference type="GO" id="GO:0005829">
    <property type="term" value="C:cytosol"/>
    <property type="evidence" value="ECO:0007669"/>
    <property type="project" value="TreeGrafter"/>
</dbReference>
<comment type="subunit">
    <text evidence="2">Homodimer.</text>
</comment>
<dbReference type="EMBL" id="BMZS01000003">
    <property type="protein sequence ID" value="GHD46740.1"/>
    <property type="molecule type" value="Genomic_DNA"/>
</dbReference>
<dbReference type="GO" id="GO:0008834">
    <property type="term" value="F:ditrans,polycis-undecaprenyl-diphosphate synthase [(2E,6E)-farnesyl-diphosphate specific] activity"/>
    <property type="evidence" value="ECO:0007669"/>
    <property type="project" value="TreeGrafter"/>
</dbReference>
<evidence type="ECO:0000256" key="1">
    <source>
        <dbReference type="ARBA" id="ARBA00022679"/>
    </source>
</evidence>
<feature type="binding site" evidence="2">
    <location>
        <position position="209"/>
    </location>
    <ligand>
        <name>Mg(2+)</name>
        <dbReference type="ChEBI" id="CHEBI:18420"/>
    </ligand>
</feature>
<feature type="binding site" evidence="2">
    <location>
        <position position="39"/>
    </location>
    <ligand>
        <name>substrate</name>
    </ligand>
</feature>
<comment type="similarity">
    <text evidence="2">Belongs to the UPP synthase family.</text>
</comment>
<dbReference type="InterPro" id="IPR036424">
    <property type="entry name" value="UPP_synth-like_sf"/>
</dbReference>
<reference evidence="3" key="2">
    <citation type="submission" date="2020-09" db="EMBL/GenBank/DDBJ databases">
        <authorList>
            <person name="Sun Q."/>
            <person name="Kim S."/>
        </authorList>
    </citation>
    <scope>NUCLEOTIDE SEQUENCE</scope>
    <source>
        <strain evidence="3">KCTC 42651</strain>
    </source>
</reference>
<keyword evidence="4" id="KW-1185">Reference proteome</keyword>
<accession>A0A919CNS5</accession>
<dbReference type="InterPro" id="IPR018520">
    <property type="entry name" value="UPP_synth-like_CS"/>
</dbReference>
<dbReference type="GO" id="GO:0000287">
    <property type="term" value="F:magnesium ion binding"/>
    <property type="evidence" value="ECO:0007669"/>
    <property type="project" value="UniProtKB-UniRule"/>
</dbReference>
<protein>
    <recommendedName>
        <fullName evidence="2">Isoprenyl transferase</fullName>
        <ecNumber evidence="2">2.5.1.-</ecNumber>
    </recommendedName>
</protein>
<dbReference type="RefSeq" id="WP_189988436.1">
    <property type="nucleotide sequence ID" value="NZ_BMZS01000003.1"/>
</dbReference>
<evidence type="ECO:0000313" key="4">
    <source>
        <dbReference type="Proteomes" id="UP000630353"/>
    </source>
</evidence>
<feature type="binding site" evidence="2">
    <location>
        <position position="35"/>
    </location>
    <ligand>
        <name>substrate</name>
    </ligand>
</feature>
<evidence type="ECO:0000313" key="3">
    <source>
        <dbReference type="EMBL" id="GHD46740.1"/>
    </source>
</evidence>
<proteinExistence type="inferred from homology"/>
<dbReference type="Pfam" id="PF01255">
    <property type="entry name" value="Prenyltransf"/>
    <property type="match status" value="1"/>
</dbReference>
<evidence type="ECO:0000256" key="2">
    <source>
        <dbReference type="HAMAP-Rule" id="MF_01139"/>
    </source>
</evidence>
<feature type="binding site" evidence="2">
    <location>
        <begin position="67"/>
        <end position="69"/>
    </location>
    <ligand>
        <name>substrate</name>
    </ligand>
</feature>
<name>A0A919CNS5_9PROT</name>
<feature type="binding site" evidence="2">
    <location>
        <position position="22"/>
    </location>
    <ligand>
        <name>Mg(2+)</name>
        <dbReference type="ChEBI" id="CHEBI:18420"/>
    </ligand>
</feature>